<keyword evidence="3" id="KW-1003">Cell membrane</keyword>
<dbReference type="InterPro" id="IPR006029">
    <property type="entry name" value="Neurotrans-gated_channel_TM"/>
</dbReference>
<evidence type="ECO:0000256" key="8">
    <source>
        <dbReference type="ARBA" id="ARBA00023136"/>
    </source>
</evidence>
<feature type="chain" id="PRO_5022272558" evidence="15">
    <location>
        <begin position="21"/>
        <end position="793"/>
    </location>
</feature>
<dbReference type="FunFam" id="1.20.58.390:FF:000043">
    <property type="entry name" value="AcetylCholine Receptor"/>
    <property type="match status" value="1"/>
</dbReference>
<dbReference type="PANTHER" id="PTHR18945">
    <property type="entry name" value="NEUROTRANSMITTER GATED ION CHANNEL"/>
    <property type="match status" value="1"/>
</dbReference>
<keyword evidence="9" id="KW-1015">Disulfide bond</keyword>
<keyword evidence="12" id="KW-1071">Ligand-gated ion channel</keyword>
<reference evidence="18 19" key="1">
    <citation type="journal article" date="2018" name="Sci. Rep.">
        <title>Genomic signatures of local adaptation to the degree of environmental predictability in rotifers.</title>
        <authorList>
            <person name="Franch-Gras L."/>
            <person name="Hahn C."/>
            <person name="Garcia-Roger E.M."/>
            <person name="Carmona M.J."/>
            <person name="Serra M."/>
            <person name="Gomez A."/>
        </authorList>
    </citation>
    <scope>NUCLEOTIDE SEQUENCE [LARGE SCALE GENOMIC DNA]</scope>
    <source>
        <strain evidence="18">HYR1</strain>
    </source>
</reference>
<keyword evidence="6" id="KW-0770">Synapse</keyword>
<keyword evidence="19" id="KW-1185">Reference proteome</keyword>
<protein>
    <submittedName>
        <fullName evidence="18">Neuronal acetylcholine receptor subunit alpha-10-like</fullName>
    </submittedName>
</protein>
<evidence type="ECO:0000256" key="1">
    <source>
        <dbReference type="ARBA" id="ARBA00009237"/>
    </source>
</evidence>
<dbReference type="CDD" id="cd19051">
    <property type="entry name" value="LGIC_TM_cation"/>
    <property type="match status" value="2"/>
</dbReference>
<comment type="caution">
    <text evidence="15">Lacks conserved residue(s) required for the propagation of feature annotation.</text>
</comment>
<dbReference type="Gene3D" id="2.70.170.10">
    <property type="entry name" value="Neurotransmitter-gated ion-channel ligand-binding domain"/>
    <property type="match status" value="2"/>
</dbReference>
<comment type="subcellular location">
    <subcellularLocation>
        <location evidence="14">Synaptic cell membrane</location>
        <topology evidence="14">Multi-pass membrane protein</topology>
    </subcellularLocation>
</comment>
<keyword evidence="4 15" id="KW-0812">Transmembrane</keyword>
<keyword evidence="7 15" id="KW-0406">Ion transport</keyword>
<dbReference type="OrthoDB" id="5975154at2759"/>
<dbReference type="PRINTS" id="PR00252">
    <property type="entry name" value="NRIONCHANNEL"/>
</dbReference>
<dbReference type="Gene3D" id="1.20.58.390">
    <property type="entry name" value="Neurotransmitter-gated ion-channel transmembrane domain"/>
    <property type="match status" value="2"/>
</dbReference>
<dbReference type="InterPro" id="IPR038050">
    <property type="entry name" value="Neuro_actylchol_rec"/>
</dbReference>
<evidence type="ECO:0000256" key="11">
    <source>
        <dbReference type="ARBA" id="ARBA00023180"/>
    </source>
</evidence>
<evidence type="ECO:0000256" key="15">
    <source>
        <dbReference type="RuleBase" id="RU000687"/>
    </source>
</evidence>
<dbReference type="InterPro" id="IPR036719">
    <property type="entry name" value="Neuro-gated_channel_TM_sf"/>
</dbReference>
<dbReference type="EMBL" id="REGN01010007">
    <property type="protein sequence ID" value="RMZ99881.1"/>
    <property type="molecule type" value="Genomic_DNA"/>
</dbReference>
<dbReference type="PROSITE" id="PS00236">
    <property type="entry name" value="NEUROTR_ION_CHANNEL"/>
    <property type="match status" value="2"/>
</dbReference>
<dbReference type="FunFam" id="2.70.170.10:FF:000016">
    <property type="entry name" value="Nicotinic acetylcholine receptor subunit"/>
    <property type="match status" value="1"/>
</dbReference>
<sequence length="793" mass="91460">MTKKILLELIFLANLCLVICDETEYKLIQNLFESYDPSIRPSINHNYTLNVTFGVALTQLIDVDERNMIITTNCWLNQNWIDNKLKWKPDEYNSIKSIHVPAERIWKPDILLVNNADSWAKISSISTNAFIKHNGNVTWLSTVIFKSSCSINVRYFPFDVQICDMTFASWTFDGFLVDIILNSQEGDITNYIKNGEWHLVNFTAIKILKTYSCCEEPYPEVIYRLIIRRRPLYYVFNMVFPCLLITMVAFLGFFLPPSSTEKVSMGITTLLSITVYLMLVAESMPPTSEQLPLLGIYYAVTIGIVSLSTSMTVVTLNINNKGTQGKRVPRILRIVFFKYLNKLVRCNLFTIKYPKVINRAEDKNFSEFNNKPSCSYIDLKSEKLNGIEDIFKIDEENRPILCEENFKKKENLAQLIINRKLANQKYSAIKKISEKESKFLEELEKILFRQFNQLTHLVSSTIQMNFDKEKEKKRLQVIQNEWSDVAIILDHILCYLFALITLINYDSAIRPSTHHKVTLNVTFGLALAQLIDVGWIDNKLKWNPKDYDGIKFIHIPHEKVWKPDILLANNADSWAKISSISTNMIVKYDGNVTWLSTVIFRSSCSINVRYFPFDEQACDMIFASWTFDGFFLDLNVNSEQGDVTNYIKNGEWHLVKLTATKISKTYSCCEEPYPEIHYHLIIRRRPLYYVFNMVFPCLLITLVAFLGFYLPPGSTEKISIGITTLLSLTVFLMLVAESMPPTSEQLPLLGIYYGVTIGLVSFSTAMAVITLNINNRGMRGKRVPKRNFLVMKI</sequence>
<dbReference type="NCBIfam" id="TIGR00860">
    <property type="entry name" value="LIC"/>
    <property type="match status" value="1"/>
</dbReference>
<dbReference type="CDD" id="cd18997">
    <property type="entry name" value="LGIC_ECD_nAChR"/>
    <property type="match status" value="2"/>
</dbReference>
<feature type="domain" description="Neurotransmitter-gated ion-channel ligand-binding" evidence="16">
    <location>
        <begin position="504"/>
        <end position="686"/>
    </location>
</feature>
<keyword evidence="5 15" id="KW-1133">Transmembrane helix</keyword>
<dbReference type="InterPro" id="IPR006201">
    <property type="entry name" value="Neur_channel"/>
</dbReference>
<dbReference type="SUPFAM" id="SSF90112">
    <property type="entry name" value="Neurotransmitter-gated ion-channel transmembrane pore"/>
    <property type="match status" value="2"/>
</dbReference>
<keyword evidence="2 15" id="KW-0813">Transport</keyword>
<evidence type="ECO:0000256" key="14">
    <source>
        <dbReference type="ARBA" id="ARBA00034099"/>
    </source>
</evidence>
<proteinExistence type="inferred from homology"/>
<dbReference type="STRING" id="10195.A0A3M7PL98"/>
<dbReference type="FunFam" id="2.70.170.10:FF:000005">
    <property type="entry name" value="Neuronal nicotinic acetylcholine receptor alpha4 subunit"/>
    <property type="match status" value="1"/>
</dbReference>
<feature type="domain" description="Neurotransmitter-gated ion-channel transmembrane" evidence="17">
    <location>
        <begin position="694"/>
        <end position="786"/>
    </location>
</feature>
<name>A0A3M7PL98_BRAPC</name>
<dbReference type="InterPro" id="IPR006202">
    <property type="entry name" value="Neur_chan_lig-bd"/>
</dbReference>
<keyword evidence="8 15" id="KW-0472">Membrane</keyword>
<evidence type="ECO:0000256" key="2">
    <source>
        <dbReference type="ARBA" id="ARBA00022448"/>
    </source>
</evidence>
<feature type="transmembrane region" description="Helical" evidence="15">
    <location>
        <begin position="232"/>
        <end position="255"/>
    </location>
</feature>
<evidence type="ECO:0000256" key="5">
    <source>
        <dbReference type="ARBA" id="ARBA00022989"/>
    </source>
</evidence>
<comment type="similarity">
    <text evidence="1">Belongs to the ligand-gated ion channel (TC 1.A.9) family. Acetylcholine receptor (TC 1.A.9.1) subfamily.</text>
</comment>
<evidence type="ECO:0000259" key="17">
    <source>
        <dbReference type="Pfam" id="PF02932"/>
    </source>
</evidence>
<evidence type="ECO:0000256" key="6">
    <source>
        <dbReference type="ARBA" id="ARBA00023018"/>
    </source>
</evidence>
<evidence type="ECO:0000313" key="19">
    <source>
        <dbReference type="Proteomes" id="UP000276133"/>
    </source>
</evidence>
<evidence type="ECO:0000256" key="3">
    <source>
        <dbReference type="ARBA" id="ARBA00022475"/>
    </source>
</evidence>
<accession>A0A3M7PL98</accession>
<evidence type="ECO:0000256" key="9">
    <source>
        <dbReference type="ARBA" id="ARBA00023157"/>
    </source>
</evidence>
<evidence type="ECO:0000256" key="4">
    <source>
        <dbReference type="ARBA" id="ARBA00022692"/>
    </source>
</evidence>
<feature type="domain" description="Neurotransmitter-gated ion-channel ligand-binding" evidence="16">
    <location>
        <begin position="25"/>
        <end position="231"/>
    </location>
</feature>
<gene>
    <name evidence="18" type="ORF">BpHYR1_018857</name>
</gene>
<dbReference type="GO" id="GO:0022848">
    <property type="term" value="F:acetylcholine-gated monoatomic cation-selective channel activity"/>
    <property type="evidence" value="ECO:0007669"/>
    <property type="project" value="InterPro"/>
</dbReference>
<dbReference type="AlphaFoldDB" id="A0A3M7PL98"/>
<evidence type="ECO:0000256" key="12">
    <source>
        <dbReference type="ARBA" id="ARBA00023286"/>
    </source>
</evidence>
<evidence type="ECO:0000256" key="13">
    <source>
        <dbReference type="ARBA" id="ARBA00023303"/>
    </source>
</evidence>
<feature type="transmembrane region" description="Helical" evidence="15">
    <location>
        <begin position="748"/>
        <end position="773"/>
    </location>
</feature>
<dbReference type="InterPro" id="IPR036734">
    <property type="entry name" value="Neur_chan_lig-bd_sf"/>
</dbReference>
<keyword evidence="15" id="KW-0732">Signal</keyword>
<evidence type="ECO:0000259" key="16">
    <source>
        <dbReference type="Pfam" id="PF02931"/>
    </source>
</evidence>
<keyword evidence="10 18" id="KW-0675">Receptor</keyword>
<feature type="transmembrane region" description="Helical" evidence="15">
    <location>
        <begin position="267"/>
        <end position="284"/>
    </location>
</feature>
<dbReference type="PRINTS" id="PR00254">
    <property type="entry name" value="NICOTINICR"/>
</dbReference>
<feature type="domain" description="Neurotransmitter-gated ion-channel transmembrane" evidence="17">
    <location>
        <begin position="239"/>
        <end position="503"/>
    </location>
</feature>
<dbReference type="Proteomes" id="UP000276133">
    <property type="component" value="Unassembled WGS sequence"/>
</dbReference>
<keyword evidence="13 15" id="KW-0407">Ion channel</keyword>
<dbReference type="GO" id="GO:0045211">
    <property type="term" value="C:postsynaptic membrane"/>
    <property type="evidence" value="ECO:0007669"/>
    <property type="project" value="InterPro"/>
</dbReference>
<feature type="transmembrane region" description="Helical" evidence="15">
    <location>
        <begin position="296"/>
        <end position="318"/>
    </location>
</feature>
<feature type="transmembrane region" description="Helical" evidence="15">
    <location>
        <begin position="718"/>
        <end position="736"/>
    </location>
</feature>
<feature type="transmembrane region" description="Helical" evidence="15">
    <location>
        <begin position="687"/>
        <end position="712"/>
    </location>
</feature>
<dbReference type="SUPFAM" id="SSF63712">
    <property type="entry name" value="Nicotinic receptor ligand binding domain-like"/>
    <property type="match status" value="2"/>
</dbReference>
<dbReference type="InterPro" id="IPR002394">
    <property type="entry name" value="Nicotinic_acetylcholine_rcpt"/>
</dbReference>
<dbReference type="InterPro" id="IPR018000">
    <property type="entry name" value="Neurotransmitter_ion_chnl_CS"/>
</dbReference>
<comment type="caution">
    <text evidence="18">The sequence shown here is derived from an EMBL/GenBank/DDBJ whole genome shotgun (WGS) entry which is preliminary data.</text>
</comment>
<organism evidence="18 19">
    <name type="scientific">Brachionus plicatilis</name>
    <name type="common">Marine rotifer</name>
    <name type="synonym">Brachionus muelleri</name>
    <dbReference type="NCBI Taxonomy" id="10195"/>
    <lineage>
        <taxon>Eukaryota</taxon>
        <taxon>Metazoa</taxon>
        <taxon>Spiralia</taxon>
        <taxon>Gnathifera</taxon>
        <taxon>Rotifera</taxon>
        <taxon>Eurotatoria</taxon>
        <taxon>Monogononta</taxon>
        <taxon>Pseudotrocha</taxon>
        <taxon>Ploima</taxon>
        <taxon>Brachionidae</taxon>
        <taxon>Brachionus</taxon>
    </lineage>
</organism>
<dbReference type="GO" id="GO:0004888">
    <property type="term" value="F:transmembrane signaling receptor activity"/>
    <property type="evidence" value="ECO:0007669"/>
    <property type="project" value="InterPro"/>
</dbReference>
<dbReference type="FunFam" id="1.20.58.390:FF:000073">
    <property type="entry name" value="Neuronal acetylcholine receptor subunit alpha-9-II"/>
    <property type="match status" value="1"/>
</dbReference>
<feature type="signal peptide" evidence="15">
    <location>
        <begin position="1"/>
        <end position="20"/>
    </location>
</feature>
<dbReference type="Pfam" id="PF02931">
    <property type="entry name" value="Neur_chan_LBD"/>
    <property type="match status" value="2"/>
</dbReference>
<evidence type="ECO:0000256" key="7">
    <source>
        <dbReference type="ARBA" id="ARBA00023065"/>
    </source>
</evidence>
<evidence type="ECO:0000313" key="18">
    <source>
        <dbReference type="EMBL" id="RMZ99881.1"/>
    </source>
</evidence>
<keyword evidence="11" id="KW-0325">Glycoprotein</keyword>
<dbReference type="Pfam" id="PF02932">
    <property type="entry name" value="Neur_chan_memb"/>
    <property type="match status" value="2"/>
</dbReference>
<evidence type="ECO:0000256" key="10">
    <source>
        <dbReference type="ARBA" id="ARBA00023170"/>
    </source>
</evidence>